<keyword evidence="2" id="KW-0808">Transferase</keyword>
<feature type="domain" description="N-acetyltransferase" evidence="1">
    <location>
        <begin position="5"/>
        <end position="160"/>
    </location>
</feature>
<evidence type="ECO:0000259" key="1">
    <source>
        <dbReference type="PROSITE" id="PS51186"/>
    </source>
</evidence>
<evidence type="ECO:0000313" key="3">
    <source>
        <dbReference type="Proteomes" id="UP000006867"/>
    </source>
</evidence>
<protein>
    <submittedName>
        <fullName evidence="2">Acyltransferase</fullName>
    </submittedName>
</protein>
<dbReference type="InterPro" id="IPR000182">
    <property type="entry name" value="GNAT_dom"/>
</dbReference>
<organism evidence="2 3">
    <name type="scientific">Bacillus atrophaeus (strain 1942)</name>
    <dbReference type="NCBI Taxonomy" id="720555"/>
    <lineage>
        <taxon>Bacteria</taxon>
        <taxon>Bacillati</taxon>
        <taxon>Bacillota</taxon>
        <taxon>Bacilli</taxon>
        <taxon>Bacillales</taxon>
        <taxon>Bacillaceae</taxon>
        <taxon>Bacillus</taxon>
    </lineage>
</organism>
<dbReference type="Pfam" id="PF00583">
    <property type="entry name" value="Acetyltransf_1"/>
    <property type="match status" value="1"/>
</dbReference>
<dbReference type="PROSITE" id="PS51186">
    <property type="entry name" value="GNAT"/>
    <property type="match status" value="1"/>
</dbReference>
<gene>
    <name evidence="2" type="ordered locus">BATR1942_19505</name>
</gene>
<evidence type="ECO:0000313" key="2">
    <source>
        <dbReference type="EMBL" id="ADP34817.1"/>
    </source>
</evidence>
<dbReference type="GO" id="GO:0016746">
    <property type="term" value="F:acyltransferase activity"/>
    <property type="evidence" value="ECO:0007669"/>
    <property type="project" value="UniProtKB-KW"/>
</dbReference>
<dbReference type="InterPro" id="IPR016181">
    <property type="entry name" value="Acyl_CoA_acyltransferase"/>
</dbReference>
<sequence>MNNDVSLSLYKPEHLSELADFELKETDKRFTALPKDVLTQAITIQDRYPVVILREDLPVGFFILHISKETIAPYSNNPYAILLSALSINSVHHGKGYAKQAMLQLPAFVSAYFPWCDEILLAVNHLNTRAKHLYLKTGFLDKGRRKIGPIGEQLILHYYL</sequence>
<dbReference type="SUPFAM" id="SSF55729">
    <property type="entry name" value="Acyl-CoA N-acyltransferases (Nat)"/>
    <property type="match status" value="1"/>
</dbReference>
<keyword evidence="2" id="KW-0012">Acyltransferase</keyword>
<dbReference type="EMBL" id="CP002207">
    <property type="protein sequence ID" value="ADP34817.1"/>
    <property type="molecule type" value="Genomic_DNA"/>
</dbReference>
<dbReference type="RefSeq" id="WP_003327875.1">
    <property type="nucleotide sequence ID" value="NC_014639.1"/>
</dbReference>
<proteinExistence type="predicted"/>
<dbReference type="Gene3D" id="3.40.630.30">
    <property type="match status" value="1"/>
</dbReference>
<name>A0ABM5M3X1_BACA1</name>
<reference evidence="2 3" key="1">
    <citation type="journal article" date="2011" name="Front. Microbiol.">
        <title>Genomic signatures of strain selection and enhancement in Bacillus atrophaeus var. globigii, a historical biowarfare simulant.</title>
        <authorList>
            <person name="Gibbons H.S."/>
            <person name="Broomall S.M."/>
            <person name="McNew L.A."/>
            <person name="Daligault H."/>
            <person name="Chapman C."/>
            <person name="Bruce D."/>
            <person name="Karavis M."/>
            <person name="Krepps M."/>
            <person name="McGregor P.A."/>
            <person name="Hong C."/>
            <person name="Park K.H."/>
            <person name="Akmal A."/>
            <person name="Feldman A."/>
            <person name="Lin J.S."/>
            <person name="Chang W.E."/>
            <person name="Higgs B.W."/>
            <person name="Demirev P."/>
            <person name="Lindquist J."/>
            <person name="Liem A."/>
            <person name="Fochler E."/>
            <person name="Read T.D."/>
            <person name="Tapia R."/>
            <person name="Johnson S."/>
            <person name="Bishop-Lilly K.A."/>
            <person name="Detter C."/>
            <person name="Han C."/>
            <person name="Sozhamannan S."/>
            <person name="Rosenzweig C.N."/>
            <person name="Skowronski E.W."/>
        </authorList>
    </citation>
    <scope>NUCLEOTIDE SEQUENCE [LARGE SCALE GENOMIC DNA]</scope>
    <source>
        <strain evidence="2 3">1942</strain>
    </source>
</reference>
<dbReference type="Proteomes" id="UP000006867">
    <property type="component" value="Chromosome"/>
</dbReference>
<accession>A0ABM5M3X1</accession>
<keyword evidence="3" id="KW-1185">Reference proteome</keyword>